<dbReference type="PROSITE" id="PS50076">
    <property type="entry name" value="DNAJ_2"/>
    <property type="match status" value="1"/>
</dbReference>
<feature type="compositionally biased region" description="Acidic residues" evidence="5">
    <location>
        <begin position="401"/>
        <end position="416"/>
    </location>
</feature>
<evidence type="ECO:0000259" key="7">
    <source>
        <dbReference type="PROSITE" id="PS50157"/>
    </source>
</evidence>
<dbReference type="PANTHER" id="PTHR44029:SF1">
    <property type="entry name" value="DNAJ HOMOLOG SUBFAMILY C MEMBER 21"/>
    <property type="match status" value="1"/>
</dbReference>
<dbReference type="Gene3D" id="1.10.287.110">
    <property type="entry name" value="DnaJ domain"/>
    <property type="match status" value="1"/>
</dbReference>
<dbReference type="InterPro" id="IPR022755">
    <property type="entry name" value="Znf_C2H2_jaz"/>
</dbReference>
<evidence type="ECO:0000313" key="8">
    <source>
        <dbReference type="EMBL" id="KJR79963.1"/>
    </source>
</evidence>
<feature type="region of interest" description="Disordered" evidence="5">
    <location>
        <begin position="543"/>
        <end position="567"/>
    </location>
</feature>
<dbReference type="InterPro" id="IPR036236">
    <property type="entry name" value="Znf_C2H2_sf"/>
</dbReference>
<dbReference type="SMART" id="SM00355">
    <property type="entry name" value="ZnF_C2H2"/>
    <property type="match status" value="2"/>
</dbReference>
<feature type="compositionally biased region" description="Acidic residues" evidence="5">
    <location>
        <begin position="437"/>
        <end position="453"/>
    </location>
</feature>
<evidence type="ECO:0000256" key="4">
    <source>
        <dbReference type="PROSITE-ProRule" id="PRU00042"/>
    </source>
</evidence>
<dbReference type="Gene3D" id="3.30.160.60">
    <property type="entry name" value="Classic Zinc Finger"/>
    <property type="match status" value="1"/>
</dbReference>
<dbReference type="GeneID" id="27662725"/>
<dbReference type="InterPro" id="IPR054076">
    <property type="entry name" value="ZUO1-like_ZHD"/>
</dbReference>
<evidence type="ECO:0000259" key="6">
    <source>
        <dbReference type="PROSITE" id="PS50076"/>
    </source>
</evidence>
<dbReference type="VEuPathDB" id="FungiDB:SPSK_00480"/>
<dbReference type="GO" id="GO:0008270">
    <property type="term" value="F:zinc ion binding"/>
    <property type="evidence" value="ECO:0007669"/>
    <property type="project" value="UniProtKB-KW"/>
</dbReference>
<dbReference type="AlphaFoldDB" id="A0A0F2LR06"/>
<dbReference type="RefSeq" id="XP_016582639.1">
    <property type="nucleotide sequence ID" value="XM_016727448.1"/>
</dbReference>
<dbReference type="Pfam" id="PF00096">
    <property type="entry name" value="zf-C2H2"/>
    <property type="match status" value="1"/>
</dbReference>
<keyword evidence="3" id="KW-0862">Zinc</keyword>
<sequence length="567" mass="63013">MGAEQSSSRGAGAPSASVTQKTCYYELLSVERTATDDEIKKAYRRKALELHPDRNIDDTANATRRFAEVQTAYEVLSDPQERAWFDSHRDAILRGDSGTDDADDAADAGPRFYNNVRLTPTEDLYTLMGRFNSSVPFNDSPSGFFGILEATFAQLGLEEEAAFTWDGNGAGQPPQYAPFGSANDDYDAVGKRFYRDWSNFATIKSFSWKDKYRLSDAPDRTIRRLMEKENKKARDLAAREFNDAVRSLVAFVRKRDPRYVANTQSEAERQKILRDSANAQAARQRAANLERRAAAAANQDDAKPLWARGLGDDGEPLLDDAANGTNGLSGEFSSDAESDEVQHEIECVVCDKTFKSEKQFEAHEKSKKHAKAVHQLRRQMKKDNRDLNLVVEETPKPEQAPVEDEPVTDDDEDTSDDDVREKAQPEPTSMATSADVSVDEEEEEDESSEENDEYAPREVVEKRFQGKAAGGHVGDKSDDDVAAKVDGLGIKDKLAEAPAPAKPKIGKAKAKREKKAARWAAQQEEGAVICQICDETFDSNTKLHKHLRTEHPAPEPKGKGSKGKKKR</sequence>
<dbReference type="InterPro" id="IPR001623">
    <property type="entry name" value="DnaJ_domain"/>
</dbReference>
<comment type="caution">
    <text evidence="8">The sequence shown here is derived from an EMBL/GenBank/DDBJ whole genome shotgun (WGS) entry which is preliminary data.</text>
</comment>
<dbReference type="InterPro" id="IPR036869">
    <property type="entry name" value="J_dom_sf"/>
</dbReference>
<dbReference type="KEGG" id="ssck:SPSK_00480"/>
<evidence type="ECO:0000256" key="5">
    <source>
        <dbReference type="SAM" id="MobiDB-lite"/>
    </source>
</evidence>
<feature type="region of interest" description="Disordered" evidence="5">
    <location>
        <begin position="276"/>
        <end position="300"/>
    </location>
</feature>
<accession>A0A0F2LR06</accession>
<dbReference type="CDD" id="cd06257">
    <property type="entry name" value="DnaJ"/>
    <property type="match status" value="1"/>
</dbReference>
<reference evidence="8 9" key="1">
    <citation type="journal article" date="2014" name="BMC Genomics">
        <title>Comparative genomics of the major fungal agents of human and animal Sporotrichosis: Sporothrix schenckii and Sporothrix brasiliensis.</title>
        <authorList>
            <person name="Teixeira M.M."/>
            <person name="de Almeida L.G."/>
            <person name="Kubitschek-Barreira P."/>
            <person name="Alves F.L."/>
            <person name="Kioshima E.S."/>
            <person name="Abadio A.K."/>
            <person name="Fernandes L."/>
            <person name="Derengowski L.S."/>
            <person name="Ferreira K.S."/>
            <person name="Souza R.C."/>
            <person name="Ruiz J.C."/>
            <person name="de Andrade N.C."/>
            <person name="Paes H.C."/>
            <person name="Nicola A.M."/>
            <person name="Albuquerque P."/>
            <person name="Gerber A.L."/>
            <person name="Martins V.P."/>
            <person name="Peconick L.D."/>
            <person name="Neto A.V."/>
            <person name="Chaucanez C.B."/>
            <person name="Silva P.A."/>
            <person name="Cunha O.L."/>
            <person name="de Oliveira F.F."/>
            <person name="dos Santos T.C."/>
            <person name="Barros A.L."/>
            <person name="Soares M.A."/>
            <person name="de Oliveira L.M."/>
            <person name="Marini M.M."/>
            <person name="Villalobos-Duno H."/>
            <person name="Cunha M.M."/>
            <person name="de Hoog S."/>
            <person name="da Silveira J.F."/>
            <person name="Henrissat B."/>
            <person name="Nino-Vega G.A."/>
            <person name="Cisalpino P.S."/>
            <person name="Mora-Montes H.M."/>
            <person name="Almeida S.R."/>
            <person name="Stajich J.E."/>
            <person name="Lopes-Bezerra L.M."/>
            <person name="Vasconcelos A.T."/>
            <person name="Felipe M.S."/>
        </authorList>
    </citation>
    <scope>NUCLEOTIDE SEQUENCE [LARGE SCALE GENOMIC DNA]</scope>
    <source>
        <strain evidence="8 9">1099-18</strain>
    </source>
</reference>
<protein>
    <submittedName>
        <fullName evidence="8">Uncharacterized protein</fullName>
    </submittedName>
</protein>
<feature type="domain" description="J" evidence="6">
    <location>
        <begin position="23"/>
        <end position="89"/>
    </location>
</feature>
<dbReference type="EMBL" id="AXCR01000012">
    <property type="protein sequence ID" value="KJR79963.1"/>
    <property type="molecule type" value="Genomic_DNA"/>
</dbReference>
<organism evidence="8 9">
    <name type="scientific">Sporothrix schenckii 1099-18</name>
    <dbReference type="NCBI Taxonomy" id="1397361"/>
    <lineage>
        <taxon>Eukaryota</taxon>
        <taxon>Fungi</taxon>
        <taxon>Dikarya</taxon>
        <taxon>Ascomycota</taxon>
        <taxon>Pezizomycotina</taxon>
        <taxon>Sordariomycetes</taxon>
        <taxon>Sordariomycetidae</taxon>
        <taxon>Ophiostomatales</taxon>
        <taxon>Ophiostomataceae</taxon>
        <taxon>Sporothrix</taxon>
    </lineage>
</organism>
<dbReference type="Pfam" id="PF12171">
    <property type="entry name" value="zf-C2H2_jaz"/>
    <property type="match status" value="1"/>
</dbReference>
<feature type="region of interest" description="Disordered" evidence="5">
    <location>
        <begin position="361"/>
        <end position="480"/>
    </location>
</feature>
<dbReference type="SUPFAM" id="SSF46565">
    <property type="entry name" value="Chaperone J-domain"/>
    <property type="match status" value="1"/>
</dbReference>
<dbReference type="Proteomes" id="UP000033710">
    <property type="component" value="Unassembled WGS sequence"/>
</dbReference>
<dbReference type="InterPro" id="IPR018253">
    <property type="entry name" value="DnaJ_domain_CS"/>
</dbReference>
<dbReference type="SMART" id="SM00451">
    <property type="entry name" value="ZnF_U1"/>
    <property type="match status" value="1"/>
</dbReference>
<feature type="compositionally biased region" description="Basic residues" evidence="5">
    <location>
        <begin position="365"/>
        <end position="380"/>
    </location>
</feature>
<dbReference type="PANTHER" id="PTHR44029">
    <property type="entry name" value="DNAJ HOMOLOG SUBFAMILY C MEMBER 21"/>
    <property type="match status" value="1"/>
</dbReference>
<evidence type="ECO:0000313" key="9">
    <source>
        <dbReference type="Proteomes" id="UP000033710"/>
    </source>
</evidence>
<gene>
    <name evidence="8" type="ORF">SPSK_00480</name>
</gene>
<dbReference type="SMART" id="SM00271">
    <property type="entry name" value="DnaJ"/>
    <property type="match status" value="1"/>
</dbReference>
<dbReference type="InterPro" id="IPR003604">
    <property type="entry name" value="Matrin/U1-like-C_Znf_C2H2"/>
</dbReference>
<feature type="compositionally biased region" description="Low complexity" evidence="5">
    <location>
        <begin position="276"/>
        <end position="287"/>
    </location>
</feature>
<reference evidence="8 9" key="2">
    <citation type="journal article" date="2015" name="Eukaryot. Cell">
        <title>Asexual propagation of a virulent clone complex in a human and feline outbreak of sporotrichosis.</title>
        <authorList>
            <person name="Teixeira Mde M."/>
            <person name="Rodrigues A.M."/>
            <person name="Tsui C.K."/>
            <person name="de Almeida L.G."/>
            <person name="Van Diepeningen A.D."/>
            <person name="van den Ende B.G."/>
            <person name="Fernandes G.F."/>
            <person name="Kano R."/>
            <person name="Hamelin R.C."/>
            <person name="Lopes-Bezerra L.M."/>
            <person name="Vasconcelos A.T."/>
            <person name="de Hoog S."/>
            <person name="de Camargo Z.P."/>
            <person name="Felipe M.S."/>
        </authorList>
    </citation>
    <scope>NUCLEOTIDE SEQUENCE [LARGE SCALE GENOMIC DNA]</scope>
    <source>
        <strain evidence="8 9">1099-18</strain>
    </source>
</reference>
<dbReference type="InterPro" id="IPR051964">
    <property type="entry name" value="Chaperone_stress_response"/>
</dbReference>
<evidence type="ECO:0000256" key="3">
    <source>
        <dbReference type="ARBA" id="ARBA00022833"/>
    </source>
</evidence>
<dbReference type="OrthoDB" id="5894at2759"/>
<feature type="domain" description="C2H2-type" evidence="7">
    <location>
        <begin position="528"/>
        <end position="556"/>
    </location>
</feature>
<keyword evidence="2 4" id="KW-0863">Zinc-finger</keyword>
<feature type="compositionally biased region" description="Basic and acidic residues" evidence="5">
    <location>
        <begin position="549"/>
        <end position="558"/>
    </location>
</feature>
<feature type="domain" description="C2H2-type" evidence="7">
    <location>
        <begin position="345"/>
        <end position="379"/>
    </location>
</feature>
<name>A0A0F2LR06_SPOSC</name>
<keyword evidence="1" id="KW-0479">Metal-binding</keyword>
<dbReference type="GO" id="GO:0005737">
    <property type="term" value="C:cytoplasm"/>
    <property type="evidence" value="ECO:0007669"/>
    <property type="project" value="TreeGrafter"/>
</dbReference>
<dbReference type="Pfam" id="PF00226">
    <property type="entry name" value="DnaJ"/>
    <property type="match status" value="1"/>
</dbReference>
<dbReference type="PRINTS" id="PR00625">
    <property type="entry name" value="JDOMAIN"/>
</dbReference>
<dbReference type="PROSITE" id="PS00028">
    <property type="entry name" value="ZINC_FINGER_C2H2_1"/>
    <property type="match status" value="2"/>
</dbReference>
<dbReference type="SUPFAM" id="SSF57667">
    <property type="entry name" value="beta-beta-alpha zinc fingers"/>
    <property type="match status" value="1"/>
</dbReference>
<feature type="compositionally biased region" description="Basic and acidic residues" evidence="5">
    <location>
        <begin position="454"/>
        <end position="464"/>
    </location>
</feature>
<dbReference type="Pfam" id="PF21884">
    <property type="entry name" value="ZUO1-like_ZHD"/>
    <property type="match status" value="1"/>
</dbReference>
<dbReference type="FunFam" id="1.10.287.110:FF:000046">
    <property type="entry name" value="dnaJ homolog subfamily C member 21"/>
    <property type="match status" value="1"/>
</dbReference>
<dbReference type="InterPro" id="IPR013087">
    <property type="entry name" value="Znf_C2H2_type"/>
</dbReference>
<evidence type="ECO:0000256" key="1">
    <source>
        <dbReference type="ARBA" id="ARBA00022723"/>
    </source>
</evidence>
<dbReference type="PROSITE" id="PS00636">
    <property type="entry name" value="DNAJ_1"/>
    <property type="match status" value="1"/>
</dbReference>
<evidence type="ECO:0000256" key="2">
    <source>
        <dbReference type="ARBA" id="ARBA00022771"/>
    </source>
</evidence>
<proteinExistence type="predicted"/>
<dbReference type="PROSITE" id="PS50157">
    <property type="entry name" value="ZINC_FINGER_C2H2_2"/>
    <property type="match status" value="2"/>
</dbReference>
<dbReference type="GO" id="GO:0003676">
    <property type="term" value="F:nucleic acid binding"/>
    <property type="evidence" value="ECO:0007669"/>
    <property type="project" value="InterPro"/>
</dbReference>